<dbReference type="PROSITE" id="PS50290">
    <property type="entry name" value="PI3_4_KINASE_3"/>
    <property type="match status" value="1"/>
</dbReference>
<keyword evidence="1" id="KW-0418">Kinase</keyword>
<evidence type="ECO:0000256" key="1">
    <source>
        <dbReference type="RuleBase" id="RU364109"/>
    </source>
</evidence>
<proteinExistence type="inferred from homology"/>
<dbReference type="PANTHER" id="PTHR11139:SF9">
    <property type="entry name" value="SERINE_THREONINE-PROTEIN KINASE MTOR"/>
    <property type="match status" value="1"/>
</dbReference>
<dbReference type="InterPro" id="IPR024585">
    <property type="entry name" value="mTOR_dom"/>
</dbReference>
<dbReference type="SUPFAM" id="SSF56112">
    <property type="entry name" value="Protein kinase-like (PK-like)"/>
    <property type="match status" value="1"/>
</dbReference>
<dbReference type="InterPro" id="IPR011989">
    <property type="entry name" value="ARM-like"/>
</dbReference>
<dbReference type="InterPro" id="IPR036940">
    <property type="entry name" value="PI3/4_kinase_cat_sf"/>
</dbReference>
<keyword evidence="1" id="KW-0723">Serine/threonine-protein kinase</keyword>
<dbReference type="InterPro" id="IPR026683">
    <property type="entry name" value="TOR_cat"/>
</dbReference>
<evidence type="ECO:0000259" key="4">
    <source>
        <dbReference type="PROSITE" id="PS51189"/>
    </source>
</evidence>
<evidence type="ECO:0000313" key="6">
    <source>
        <dbReference type="EMBL" id="KAK8890516.1"/>
    </source>
</evidence>
<gene>
    <name evidence="6" type="ORF">M9Y10_035293</name>
</gene>
<dbReference type="Gene3D" id="1.25.10.10">
    <property type="entry name" value="Leucine-rich Repeat Variant"/>
    <property type="match status" value="1"/>
</dbReference>
<dbReference type="InterPro" id="IPR014009">
    <property type="entry name" value="PIK_FAT"/>
</dbReference>
<dbReference type="SMART" id="SM01346">
    <property type="entry name" value="DUF3385"/>
    <property type="match status" value="1"/>
</dbReference>
<dbReference type="EC" id="2.7.11.1" evidence="1"/>
<dbReference type="InterPro" id="IPR003152">
    <property type="entry name" value="FATC_dom"/>
</dbReference>
<dbReference type="InterPro" id="IPR016024">
    <property type="entry name" value="ARM-type_fold"/>
</dbReference>
<feature type="region of interest" description="Disordered" evidence="2">
    <location>
        <begin position="1180"/>
        <end position="1303"/>
    </location>
</feature>
<feature type="compositionally biased region" description="Low complexity" evidence="2">
    <location>
        <begin position="1185"/>
        <end position="1210"/>
    </location>
</feature>
<comment type="similarity">
    <text evidence="1">Belongs to the PI3/PI4-kinase family.</text>
</comment>
<comment type="catalytic activity">
    <reaction evidence="1">
        <text>L-threonyl-[protein] + ATP = O-phospho-L-threonyl-[protein] + ADP + H(+)</text>
        <dbReference type="Rhea" id="RHEA:46608"/>
        <dbReference type="Rhea" id="RHEA-COMP:11060"/>
        <dbReference type="Rhea" id="RHEA-COMP:11605"/>
        <dbReference type="ChEBI" id="CHEBI:15378"/>
        <dbReference type="ChEBI" id="CHEBI:30013"/>
        <dbReference type="ChEBI" id="CHEBI:30616"/>
        <dbReference type="ChEBI" id="CHEBI:61977"/>
        <dbReference type="ChEBI" id="CHEBI:456216"/>
        <dbReference type="EC" id="2.7.11.1"/>
    </reaction>
</comment>
<feature type="compositionally biased region" description="Polar residues" evidence="2">
    <location>
        <begin position="1251"/>
        <end position="1266"/>
    </location>
</feature>
<dbReference type="Pfam" id="PF00454">
    <property type="entry name" value="PI3_PI4_kinase"/>
    <property type="match status" value="1"/>
</dbReference>
<reference evidence="6 7" key="1">
    <citation type="submission" date="2024-04" db="EMBL/GenBank/DDBJ databases">
        <title>Tritrichomonas musculus Genome.</title>
        <authorList>
            <person name="Alves-Ferreira E."/>
            <person name="Grigg M."/>
            <person name="Lorenzi H."/>
            <person name="Galac M."/>
        </authorList>
    </citation>
    <scope>NUCLEOTIDE SEQUENCE [LARGE SCALE GENOMIC DNA]</scope>
    <source>
        <strain evidence="6 7">EAF2021</strain>
    </source>
</reference>
<feature type="compositionally biased region" description="Polar residues" evidence="2">
    <location>
        <begin position="2349"/>
        <end position="2368"/>
    </location>
</feature>
<keyword evidence="1" id="KW-0808">Transferase</keyword>
<dbReference type="InterPro" id="IPR050517">
    <property type="entry name" value="DDR_Repair_Kinase"/>
</dbReference>
<dbReference type="PROSITE" id="PS51190">
    <property type="entry name" value="FATC"/>
    <property type="match status" value="1"/>
</dbReference>
<keyword evidence="7" id="KW-1185">Reference proteome</keyword>
<evidence type="ECO:0000256" key="2">
    <source>
        <dbReference type="SAM" id="MobiDB-lite"/>
    </source>
</evidence>
<sequence length="2716" mass="310787">MDGYSDSNINSAIFVDSITDYASWKKKRQLLASQLGQYLLDYNESQLSSIMTSWESELARISQIKTVKGNMMALLAFSILHFFFRSYDHVKKNFPMVNALTSSENRDVCQAATTTLRYLAEENPDNYTFLRISLESVSSYLKSKTQSKGENKSLYNGLLILRQCGRFIPSDVFEITINTMPEIWSAICSPDRSLQKVAVKVINIHLLHVPSNTAESYAQSLAFDCFASLNSKKSSSYTGFILTLKSIFLLFPKAADNQTLIKKLVNSLSFKTEEIPIETYKFLLLLANGDQSVLSNDQSLLIFRSLLNNIKTTTQNQIDCIRNLLDVLDNFIRSLPKPMVPVTDIIEVLSSSLHSYQNKKIINYNFKIFCTIIELFPQQKIPVNIFTNNIMCKNALRALRKRIDILMEIREQMMKLFNEGLNPRADFFAQKVSLRILSTFQNILFERIDDIFPLLRHFSYSQNEKIRWLFASILHSFSCQEATDEMVRLAMIDESKEVRLCALNQIKAEDVVDKTSQLFQLLADTSYKVRRAAIPLIAAAAQLNPLYIVPQIILFVNNFLVTNVSYKNPARSAKSFSLMPLIGEHFVQFEPQFIPNLTWFCVWLLSHGNPIKDIPLNTSTAVSSSSSSQSSHLSSVTLAINQTKSSTMPFTTVNETNPVFTPGMVKNSRSFDSQTNDTLGDLSLSIPDDSIHQIDLRRVIHRDFLLTTLGSRAYQSNKNNIIYSSDNILSNLNITVSMSSNSYPNSNMNINRNSDYKAIKEEDEAQQKTDSSNHLESHSRLLLMVYKVENSKWIAKCDSFLFNTLQMLSRYLRPYIYQVIPVFIYTFTYNQKEIVYLAALDALRQIIIEDNAEINLFAVFPYLLPSILRLIASSKSKEIIIRALKLTGTIGVSSTVTIERDNENSYTQLISIQNMSFFTHFVLKLLCEHFKEPSVSVCDSFSMIFAKDPVNAMPFLEKVINAFISVINRETDVDVLFNELELIILHTKMNIVPYLNSLLQLLSTHLTNLNCIRCCISLSYHLKTEFTDCATVLYPSVLHDLSKNNNNLFFKTVLKFISYAIIFQNQNPELFIEQVEFQLLGKEPLDDIKTASMLVTVKNLVQLRKLQMYSSRISRVCFALLFRCSLNEVVQLIFCLCQFEDLSIDIVELFLNNTGLKIPSLSNIRSVIEASNEREYQSFASSGINGNDNNDLGRTNGNNNGFNNQVNTNGIMTINLNDNSHTESSSSSFQSGNSSSLKSNNSSNEKKFGSKLNNNSKQNPGINSKQSNEDRNANNYEDDDFNDNSHNNNENEDFNNNNPNNSSIAMNTSKGIFKAPVLTTSHLDYLVCESPIESAFTNLKQPVFNNARVWIDELCTRVVKNSPSVAIRSCVNAIAQSQSFRDELFPFAFLSCWMSTFRIQDKTQFSKTIVMILENFEKIDPIIIILADLADRVRFPLRVPDTVLAKASQNPCLSLYFLQRYLRDNPDSKSTIQSVLELNSRMGYLDSARGILIAYSSKLSELEKGKWYEQLGEWEKALEIFEKQIQNPLEIFETSNSISNDKINEITALIQCYAHLEMWDKIRALEKVFDKMPLNAKKENALWFSCAEYDNANIEKAQEFLLSDHTNESIDTILYKTIYSIRSGDYENASNYIVKGFEILAENNSIFDGSDASEATRSMVYAQHFVELNEALLMKKCQIKSIHKIWQNRIKNFSHESDAWIRMIEVRGLVLRPEEHVESYLKMVSVLRKERKWRLIDSYCEKFLHNIKSPEVVISRLKNLWARGEKEEALGLIKLLNRLFESNDENYFKKVCEHYNNNNNSDNLIDHSVFPKIGQVTFDMVQNYKKEYKIDQKFMARAYRIQANWQYKMYNSSYIRNSSPLLALTKISRMFEKSKDLEPNDSRTWAGWAYANSRALSHATNEDRPKYAFNAISGFLKATQLRPSESLEYLCQMFSIFFRYGVEPKKNQQLHDDIVSLPPSIIVQIIPQIVVHISHHDINIRKLVQDVIYVFGSDHFETVVYPLNVLSMIDDSEISFTAKSFMNSLGMMHGHVPTYLDAQLLIQGMHKAAVSWLENWITTLETASKAQKRGNKEMVIKILNKQFESYDESYGKNYLFSRSSQKLTSSSDIVNDDQNIKDGNESEKEIVTNNNNNSNLQDKETQCNNIPNFLLIDQNDDLGIDVGETDNSSYTEYLYNRRKTKSGREKNELCEFDRLLSRQYANPLIQCRSAFEKYKNGNDSIVKQMWDNFRALYNEFGNQMKKITSIMLNKISPELANKRGFNLAIPGTYEVLKNSSNSSNININKYRTSSTINLSSAVSNSSNFYLYNGNSSSNVNSNNNNNNGVGNHNKQNNNNNNNNNNASMTNLNYQNSDINNESGQQDNNDGNQIPQLYYIEPELQVLSTQAHPRSVYMVDTFGNRCKFLLKGNEDLRLDQRIMQFFKLINSLLAANRNTSDLGTSISQYAVVPFAPNAGFISWVTGSDTLQVLVSEYRSHWHIKKNIEIDIYTQFCGPIYNHLNSCQKHEVFNEVASKQNAGELREMLWLRSPSPAAWLRRSKTYTISTALMSMAGYTIGLGDRHPSNIMIQKHTGRVIHIDFGDSFEVAMNRKTFKERVPFRLTRMILNALDGERVDGLFRTCCENVLWVLRENQSSIIAQLEVFVHEPIFYGREIVTSEAATSMILERVSKKLNGKDPLPFDAPEDKVLNVEEQVSTLIQIAADPKEYDRHFLGWCPFW</sequence>
<dbReference type="CDD" id="cd05169">
    <property type="entry name" value="PIKKc_TOR"/>
    <property type="match status" value="1"/>
</dbReference>
<dbReference type="SMART" id="SM01343">
    <property type="entry name" value="FATC"/>
    <property type="match status" value="1"/>
</dbReference>
<dbReference type="Gene3D" id="3.30.1010.10">
    <property type="entry name" value="Phosphatidylinositol 3-kinase Catalytic Subunit, Chain A, domain 4"/>
    <property type="match status" value="1"/>
</dbReference>
<feature type="compositionally biased region" description="Low complexity" evidence="2">
    <location>
        <begin position="2312"/>
        <end position="2348"/>
    </location>
</feature>
<evidence type="ECO:0000259" key="5">
    <source>
        <dbReference type="PROSITE" id="PS51190"/>
    </source>
</evidence>
<dbReference type="EMBL" id="JAPFFF010000005">
    <property type="protein sequence ID" value="KAK8890516.1"/>
    <property type="molecule type" value="Genomic_DNA"/>
</dbReference>
<dbReference type="SUPFAM" id="SSF48371">
    <property type="entry name" value="ARM repeat"/>
    <property type="match status" value="1"/>
</dbReference>
<dbReference type="InterPro" id="IPR003151">
    <property type="entry name" value="PIK-rel_kinase_FAT"/>
</dbReference>
<dbReference type="SMART" id="SM00146">
    <property type="entry name" value="PI3Kc"/>
    <property type="match status" value="1"/>
</dbReference>
<accession>A0ABR2KHB9</accession>
<dbReference type="Gene3D" id="1.10.1070.11">
    <property type="entry name" value="Phosphatidylinositol 3-/4-kinase, catalytic domain"/>
    <property type="match status" value="1"/>
</dbReference>
<protein>
    <recommendedName>
        <fullName evidence="1">Serine/threonine-protein kinase TOR</fullName>
        <ecNumber evidence="1">2.7.11.1</ecNumber>
    </recommendedName>
</protein>
<dbReference type="InterPro" id="IPR011009">
    <property type="entry name" value="Kinase-like_dom_sf"/>
</dbReference>
<feature type="domain" description="FAT" evidence="4">
    <location>
        <begin position="1444"/>
        <end position="2009"/>
    </location>
</feature>
<dbReference type="SMART" id="SM01345">
    <property type="entry name" value="Rapamycin_bind"/>
    <property type="match status" value="1"/>
</dbReference>
<evidence type="ECO:0000259" key="3">
    <source>
        <dbReference type="PROSITE" id="PS50290"/>
    </source>
</evidence>
<dbReference type="PANTHER" id="PTHR11139">
    <property type="entry name" value="ATAXIA TELANGIECTASIA MUTATED ATM -RELATED"/>
    <property type="match status" value="1"/>
</dbReference>
<keyword evidence="1" id="KW-0067">ATP-binding</keyword>
<dbReference type="Proteomes" id="UP001470230">
    <property type="component" value="Unassembled WGS sequence"/>
</dbReference>
<dbReference type="Pfam" id="PF02259">
    <property type="entry name" value="FAT"/>
    <property type="match status" value="1"/>
</dbReference>
<feature type="compositionally biased region" description="Low complexity" evidence="2">
    <location>
        <begin position="1217"/>
        <end position="1243"/>
    </location>
</feature>
<dbReference type="PROSITE" id="PS51189">
    <property type="entry name" value="FAT"/>
    <property type="match status" value="1"/>
</dbReference>
<name>A0ABR2KHB9_9EUKA</name>
<feature type="compositionally biased region" description="Low complexity" evidence="2">
    <location>
        <begin position="1284"/>
        <end position="1303"/>
    </location>
</feature>
<comment type="caution">
    <text evidence="6">The sequence shown here is derived from an EMBL/GenBank/DDBJ whole genome shotgun (WGS) entry which is preliminary data.</text>
</comment>
<feature type="domain" description="FATC" evidence="5">
    <location>
        <begin position="2684"/>
        <end position="2716"/>
    </location>
</feature>
<dbReference type="Pfam" id="PF02260">
    <property type="entry name" value="FATC"/>
    <property type="match status" value="1"/>
</dbReference>
<dbReference type="InterPro" id="IPR000403">
    <property type="entry name" value="PI3/4_kinase_cat_dom"/>
</dbReference>
<feature type="region of interest" description="Disordered" evidence="2">
    <location>
        <begin position="2312"/>
        <end position="2368"/>
    </location>
</feature>
<evidence type="ECO:0000313" key="7">
    <source>
        <dbReference type="Proteomes" id="UP001470230"/>
    </source>
</evidence>
<feature type="domain" description="PI3K/PI4K catalytic" evidence="3">
    <location>
        <begin position="2375"/>
        <end position="2700"/>
    </location>
</feature>
<keyword evidence="1" id="KW-0547">Nucleotide-binding</keyword>
<organism evidence="6 7">
    <name type="scientific">Tritrichomonas musculus</name>
    <dbReference type="NCBI Taxonomy" id="1915356"/>
    <lineage>
        <taxon>Eukaryota</taxon>
        <taxon>Metamonada</taxon>
        <taxon>Parabasalia</taxon>
        <taxon>Tritrichomonadida</taxon>
        <taxon>Tritrichomonadidae</taxon>
        <taxon>Tritrichomonas</taxon>
    </lineage>
</organism>